<dbReference type="AlphaFoldDB" id="A0A2N3PUK8"/>
<evidence type="ECO:0000313" key="1">
    <source>
        <dbReference type="EMBL" id="PKU24083.1"/>
    </source>
</evidence>
<organism evidence="1 2">
    <name type="scientific">Telmatospirillum siberiense</name>
    <dbReference type="NCBI Taxonomy" id="382514"/>
    <lineage>
        <taxon>Bacteria</taxon>
        <taxon>Pseudomonadati</taxon>
        <taxon>Pseudomonadota</taxon>
        <taxon>Alphaproteobacteria</taxon>
        <taxon>Rhodospirillales</taxon>
        <taxon>Rhodospirillaceae</taxon>
        <taxon>Telmatospirillum</taxon>
    </lineage>
</organism>
<dbReference type="PANTHER" id="PTHR34309">
    <property type="entry name" value="SLR1406 PROTEIN"/>
    <property type="match status" value="1"/>
</dbReference>
<dbReference type="Gene3D" id="3.30.450.150">
    <property type="entry name" value="Haem-degrading domain"/>
    <property type="match status" value="1"/>
</dbReference>
<dbReference type="PANTHER" id="PTHR34309:SF1">
    <property type="entry name" value="PROTEIN GLCG"/>
    <property type="match status" value="1"/>
</dbReference>
<dbReference type="InterPro" id="IPR038084">
    <property type="entry name" value="PduO/GlcC-like_sf"/>
</dbReference>
<reference evidence="2" key="1">
    <citation type="submission" date="2017-12" db="EMBL/GenBank/DDBJ databases">
        <title>Draft genome sequence of Telmatospirillum siberiense 26-4b1T, an acidotolerant peatland alphaproteobacterium potentially involved in sulfur cycling.</title>
        <authorList>
            <person name="Hausmann B."/>
            <person name="Pjevac P."/>
            <person name="Schreck K."/>
            <person name="Herbold C.W."/>
            <person name="Daims H."/>
            <person name="Wagner M."/>
            <person name="Pester M."/>
            <person name="Loy A."/>
        </authorList>
    </citation>
    <scope>NUCLEOTIDE SEQUENCE [LARGE SCALE GENOMIC DNA]</scope>
    <source>
        <strain evidence="2">26-4b1</strain>
    </source>
</reference>
<dbReference type="EMBL" id="PIUM01000014">
    <property type="protein sequence ID" value="PKU24083.1"/>
    <property type="molecule type" value="Genomic_DNA"/>
</dbReference>
<sequence>MKTLPCVIAQRLAETCRTEAVVINVPMAVALVDAEGGLLSFSRMDGTLPVSTELAVSKAYTAAVLRMATHELGPLAQPGAALYGIQNGHDGKIVLFGGGYPLVTQGRVIGALGVSGGTVEEDMRVAQSAMKIFEKMEVASQKISTCIDAGSAGSLPMEVIEKTLKKEICDQFSDFIPLDVLEALVGGVILALA</sequence>
<protein>
    <submittedName>
        <fullName evidence="1">DNA polymerase III subunit delta</fullName>
    </submittedName>
</protein>
<dbReference type="SUPFAM" id="SSF143744">
    <property type="entry name" value="GlcG-like"/>
    <property type="match status" value="1"/>
</dbReference>
<proteinExistence type="predicted"/>
<comment type="caution">
    <text evidence="1">The sequence shown here is derived from an EMBL/GenBank/DDBJ whole genome shotgun (WGS) entry which is preliminary data.</text>
</comment>
<dbReference type="Proteomes" id="UP000233293">
    <property type="component" value="Unassembled WGS sequence"/>
</dbReference>
<dbReference type="RefSeq" id="WP_101251114.1">
    <property type="nucleotide sequence ID" value="NZ_PIUM01000014.1"/>
</dbReference>
<evidence type="ECO:0000313" key="2">
    <source>
        <dbReference type="Proteomes" id="UP000233293"/>
    </source>
</evidence>
<name>A0A2N3PUK8_9PROT</name>
<keyword evidence="2" id="KW-1185">Reference proteome</keyword>
<dbReference type="InterPro" id="IPR005624">
    <property type="entry name" value="PduO/GlcC-like"/>
</dbReference>
<dbReference type="OrthoDB" id="9815321at2"/>
<dbReference type="Pfam" id="PF03928">
    <property type="entry name" value="HbpS-like"/>
    <property type="match status" value="1"/>
</dbReference>
<dbReference type="InterPro" id="IPR052517">
    <property type="entry name" value="GlcG_carb_metab_protein"/>
</dbReference>
<accession>A0A2N3PUK8</accession>
<gene>
    <name evidence="1" type="ORF">CWS72_13370</name>
</gene>